<name>A0A3N4LUT7_9PEZI</name>
<dbReference type="EMBL" id="ML121533">
    <property type="protein sequence ID" value="RPB26666.1"/>
    <property type="molecule type" value="Genomic_DNA"/>
</dbReference>
<proteinExistence type="predicted"/>
<organism evidence="2 3">
    <name type="scientific">Terfezia boudieri ATCC MYA-4762</name>
    <dbReference type="NCBI Taxonomy" id="1051890"/>
    <lineage>
        <taxon>Eukaryota</taxon>
        <taxon>Fungi</taxon>
        <taxon>Dikarya</taxon>
        <taxon>Ascomycota</taxon>
        <taxon>Pezizomycotina</taxon>
        <taxon>Pezizomycetes</taxon>
        <taxon>Pezizales</taxon>
        <taxon>Pezizaceae</taxon>
        <taxon>Terfezia</taxon>
    </lineage>
</organism>
<dbReference type="AlphaFoldDB" id="A0A3N4LUT7"/>
<keyword evidence="3" id="KW-1185">Reference proteome</keyword>
<accession>A0A3N4LUT7</accession>
<protein>
    <submittedName>
        <fullName evidence="2">Uncharacterized protein</fullName>
    </submittedName>
</protein>
<sequence length="144" mass="16584">MAKKPPSVTVEFSIVFFIEVEYGLFTYLYSPINYQKKVTTLMYILYIYISSLNFRMSPPPSIYLAIYQVISLAFQRKSSFNSQGKQTKTQPAIRTAQHNTHNTHTQKLRNCPASAYTGIQERAYVILIFHCFNLFKFGVGGGRF</sequence>
<evidence type="ECO:0000256" key="1">
    <source>
        <dbReference type="SAM" id="Phobius"/>
    </source>
</evidence>
<dbReference type="Proteomes" id="UP000267821">
    <property type="component" value="Unassembled WGS sequence"/>
</dbReference>
<keyword evidence="1" id="KW-1133">Transmembrane helix</keyword>
<feature type="transmembrane region" description="Helical" evidence="1">
    <location>
        <begin position="12"/>
        <end position="32"/>
    </location>
</feature>
<gene>
    <name evidence="2" type="ORF">L211DRAFT_646227</name>
</gene>
<evidence type="ECO:0000313" key="3">
    <source>
        <dbReference type="Proteomes" id="UP000267821"/>
    </source>
</evidence>
<keyword evidence="1" id="KW-0472">Membrane</keyword>
<keyword evidence="1" id="KW-0812">Transmembrane</keyword>
<evidence type="ECO:0000313" key="2">
    <source>
        <dbReference type="EMBL" id="RPB26666.1"/>
    </source>
</evidence>
<dbReference type="InParanoid" id="A0A3N4LUT7"/>
<reference evidence="2 3" key="1">
    <citation type="journal article" date="2018" name="Nat. Ecol. Evol.">
        <title>Pezizomycetes genomes reveal the molecular basis of ectomycorrhizal truffle lifestyle.</title>
        <authorList>
            <person name="Murat C."/>
            <person name="Payen T."/>
            <person name="Noel B."/>
            <person name="Kuo A."/>
            <person name="Morin E."/>
            <person name="Chen J."/>
            <person name="Kohler A."/>
            <person name="Krizsan K."/>
            <person name="Balestrini R."/>
            <person name="Da Silva C."/>
            <person name="Montanini B."/>
            <person name="Hainaut M."/>
            <person name="Levati E."/>
            <person name="Barry K.W."/>
            <person name="Belfiori B."/>
            <person name="Cichocki N."/>
            <person name="Clum A."/>
            <person name="Dockter R.B."/>
            <person name="Fauchery L."/>
            <person name="Guy J."/>
            <person name="Iotti M."/>
            <person name="Le Tacon F."/>
            <person name="Lindquist E.A."/>
            <person name="Lipzen A."/>
            <person name="Malagnac F."/>
            <person name="Mello A."/>
            <person name="Molinier V."/>
            <person name="Miyauchi S."/>
            <person name="Poulain J."/>
            <person name="Riccioni C."/>
            <person name="Rubini A."/>
            <person name="Sitrit Y."/>
            <person name="Splivallo R."/>
            <person name="Traeger S."/>
            <person name="Wang M."/>
            <person name="Zifcakova L."/>
            <person name="Wipf D."/>
            <person name="Zambonelli A."/>
            <person name="Paolocci F."/>
            <person name="Nowrousian M."/>
            <person name="Ottonello S."/>
            <person name="Baldrian P."/>
            <person name="Spatafora J.W."/>
            <person name="Henrissat B."/>
            <person name="Nagy L.G."/>
            <person name="Aury J.M."/>
            <person name="Wincker P."/>
            <person name="Grigoriev I.V."/>
            <person name="Bonfante P."/>
            <person name="Martin F.M."/>
        </authorList>
    </citation>
    <scope>NUCLEOTIDE SEQUENCE [LARGE SCALE GENOMIC DNA]</scope>
    <source>
        <strain evidence="2 3">ATCC MYA-4762</strain>
    </source>
</reference>